<feature type="transmembrane region" description="Helical" evidence="1">
    <location>
        <begin position="56"/>
        <end position="73"/>
    </location>
</feature>
<keyword evidence="1" id="KW-0472">Membrane</keyword>
<dbReference type="AlphaFoldDB" id="A0A078B1K6"/>
<accession>A0A078B1K6</accession>
<evidence type="ECO:0000313" key="2">
    <source>
        <dbReference type="EMBL" id="CDW87153.1"/>
    </source>
</evidence>
<reference evidence="2 3" key="1">
    <citation type="submission" date="2014-06" db="EMBL/GenBank/DDBJ databases">
        <authorList>
            <person name="Swart Estienne"/>
        </authorList>
    </citation>
    <scope>NUCLEOTIDE SEQUENCE [LARGE SCALE GENOMIC DNA]</scope>
    <source>
        <strain evidence="2 3">130c</strain>
    </source>
</reference>
<evidence type="ECO:0000313" key="3">
    <source>
        <dbReference type="Proteomes" id="UP000039865"/>
    </source>
</evidence>
<name>A0A078B1K6_STYLE</name>
<proteinExistence type="predicted"/>
<sequence>MSNNTKADLCGLLIYGAFFVLLFHYSYSVEKDNVCTANDSQNIASPKAGDVIVSERFQTVLLMYTWAIFIGIIREFLRVADKKLKSDIVKQIRSILSLADLVQFAAFIMMHVYRLQHSGKRQIPLG</sequence>
<dbReference type="Proteomes" id="UP000039865">
    <property type="component" value="Unassembled WGS sequence"/>
</dbReference>
<evidence type="ECO:0000256" key="1">
    <source>
        <dbReference type="SAM" id="Phobius"/>
    </source>
</evidence>
<gene>
    <name evidence="2" type="primary">Contig7092.g7585</name>
    <name evidence="2" type="ORF">STYLEM_16255</name>
</gene>
<feature type="transmembrane region" description="Helical" evidence="1">
    <location>
        <begin position="7"/>
        <end position="27"/>
    </location>
</feature>
<keyword evidence="3" id="KW-1185">Reference proteome</keyword>
<keyword evidence="1" id="KW-0812">Transmembrane</keyword>
<dbReference type="InParanoid" id="A0A078B1K6"/>
<protein>
    <submittedName>
        <fullName evidence="2">Uncharacterized protein</fullName>
    </submittedName>
</protein>
<dbReference type="EMBL" id="CCKQ01015332">
    <property type="protein sequence ID" value="CDW87153.1"/>
    <property type="molecule type" value="Genomic_DNA"/>
</dbReference>
<feature type="transmembrane region" description="Helical" evidence="1">
    <location>
        <begin position="94"/>
        <end position="113"/>
    </location>
</feature>
<keyword evidence="1" id="KW-1133">Transmembrane helix</keyword>
<organism evidence="2 3">
    <name type="scientific">Stylonychia lemnae</name>
    <name type="common">Ciliate</name>
    <dbReference type="NCBI Taxonomy" id="5949"/>
    <lineage>
        <taxon>Eukaryota</taxon>
        <taxon>Sar</taxon>
        <taxon>Alveolata</taxon>
        <taxon>Ciliophora</taxon>
        <taxon>Intramacronucleata</taxon>
        <taxon>Spirotrichea</taxon>
        <taxon>Stichotrichia</taxon>
        <taxon>Sporadotrichida</taxon>
        <taxon>Oxytrichidae</taxon>
        <taxon>Stylonychinae</taxon>
        <taxon>Stylonychia</taxon>
    </lineage>
</organism>